<proteinExistence type="predicted"/>
<reference evidence="1" key="1">
    <citation type="submission" date="2022-07" db="EMBL/GenBank/DDBJ databases">
        <title>Genome Sequence of Lecanicillium saksenae.</title>
        <authorList>
            <person name="Buettner E."/>
        </authorList>
    </citation>
    <scope>NUCLEOTIDE SEQUENCE</scope>
    <source>
        <strain evidence="1">VT-O1</strain>
    </source>
</reference>
<protein>
    <submittedName>
        <fullName evidence="1">Uncharacterized protein</fullName>
    </submittedName>
</protein>
<keyword evidence="2" id="KW-1185">Reference proteome</keyword>
<comment type="caution">
    <text evidence="1">The sequence shown here is derived from an EMBL/GenBank/DDBJ whole genome shotgun (WGS) entry which is preliminary data.</text>
</comment>
<evidence type="ECO:0000313" key="1">
    <source>
        <dbReference type="EMBL" id="KAJ3483725.1"/>
    </source>
</evidence>
<dbReference type="EMBL" id="JANAKD010001079">
    <property type="protein sequence ID" value="KAJ3483725.1"/>
    <property type="molecule type" value="Genomic_DNA"/>
</dbReference>
<organism evidence="1 2">
    <name type="scientific">Lecanicillium saksenae</name>
    <dbReference type="NCBI Taxonomy" id="468837"/>
    <lineage>
        <taxon>Eukaryota</taxon>
        <taxon>Fungi</taxon>
        <taxon>Dikarya</taxon>
        <taxon>Ascomycota</taxon>
        <taxon>Pezizomycotina</taxon>
        <taxon>Sordariomycetes</taxon>
        <taxon>Hypocreomycetidae</taxon>
        <taxon>Hypocreales</taxon>
        <taxon>Cordycipitaceae</taxon>
        <taxon>Lecanicillium</taxon>
    </lineage>
</organism>
<evidence type="ECO:0000313" key="2">
    <source>
        <dbReference type="Proteomes" id="UP001148737"/>
    </source>
</evidence>
<gene>
    <name evidence="1" type="ORF">NLG97_g7237</name>
</gene>
<sequence>MGVCTDTASYISDAEIKGILKNPSRVNHNYVDGPSSSNILVYDDTEWVSWMSPAVMASRTAIYKSLNMGGTTNWAIDLEDFVDYHLAMQGAGQVLSSRQSRAMILGTMSRWSMMDADTAWNDANEVWKTYDKKKKTVDFTKSLMDTFHGPKNVHCGTFGRTNNCEHILLCQDTVGSGTGPAGAEIGNSLILIHEAYAEFYDAINTAGGTVITAVLSPTTNNAVVLVLSKMPYFLQNAEKAANLKDTTMAMIAGSTSIAKNFLDGNKPLDDNLRSDWTEDKQDLFAAYMSQTVLLWSKSVEMAAQKLFNGEDDSIAALTSIISDGKLIPGSTGDVPSVKEIASELASDMTAKMAKAFYAYAIPAIWDAAGAYPFVIDSGYACGTIDPLSAYMTVDTMRATWACYEDRLYYLASLKGDAYKNVQNPTGPGTHRERNKFSAPAGVTSMGGALYGGVTLTELITGSTAEDLVKEDVTTPGFVRLPVCSPETAFKAWDGPEGDARTKTPNYPCAALLLPNRCGDSTFENQTSGASPKVSDCETIVKNLQNGDGKASHEVDNAIGKQHQLDQFGSCRFGVQGKGKHGNIDFHVGGQDSIDLINDSIKKFARDGRVKGQSVEWGLY</sequence>
<name>A0ACC1QMD5_9HYPO</name>
<dbReference type="Proteomes" id="UP001148737">
    <property type="component" value="Unassembled WGS sequence"/>
</dbReference>
<accession>A0ACC1QMD5</accession>